<gene>
    <name evidence="2" type="ORF">EVAR_657_1</name>
</gene>
<comment type="caution">
    <text evidence="2">The sequence shown here is derived from an EMBL/GenBank/DDBJ whole genome shotgun (WGS) entry which is preliminary data.</text>
</comment>
<reference evidence="2 3" key="1">
    <citation type="journal article" date="2019" name="Commun. Biol.">
        <title>The bagworm genome reveals a unique fibroin gene that provides high tensile strength.</title>
        <authorList>
            <person name="Kono N."/>
            <person name="Nakamura H."/>
            <person name="Ohtoshi R."/>
            <person name="Tomita M."/>
            <person name="Numata K."/>
            <person name="Arakawa K."/>
        </authorList>
    </citation>
    <scope>NUCLEOTIDE SEQUENCE [LARGE SCALE GENOMIC DNA]</scope>
</reference>
<feature type="region of interest" description="Disordered" evidence="1">
    <location>
        <begin position="1"/>
        <end position="40"/>
    </location>
</feature>
<proteinExistence type="predicted"/>
<evidence type="ECO:0000256" key="1">
    <source>
        <dbReference type="SAM" id="MobiDB-lite"/>
    </source>
</evidence>
<evidence type="ECO:0000313" key="2">
    <source>
        <dbReference type="EMBL" id="GBO99466.1"/>
    </source>
</evidence>
<accession>A0A4C1SDJ8</accession>
<dbReference type="Proteomes" id="UP000299102">
    <property type="component" value="Unassembled WGS sequence"/>
</dbReference>
<dbReference type="EMBL" id="BGZK01000003">
    <property type="protein sequence ID" value="GBO99466.1"/>
    <property type="molecule type" value="Genomic_DNA"/>
</dbReference>
<name>A0A4C1SDJ8_EUMVA</name>
<protein>
    <submittedName>
        <fullName evidence="2">Uncharacterized protein</fullName>
    </submittedName>
</protein>
<dbReference type="AlphaFoldDB" id="A0A4C1SDJ8"/>
<feature type="compositionally biased region" description="Polar residues" evidence="1">
    <location>
        <begin position="1"/>
        <end position="10"/>
    </location>
</feature>
<evidence type="ECO:0000313" key="3">
    <source>
        <dbReference type="Proteomes" id="UP000299102"/>
    </source>
</evidence>
<keyword evidence="3" id="KW-1185">Reference proteome</keyword>
<organism evidence="2 3">
    <name type="scientific">Eumeta variegata</name>
    <name type="common">Bagworm moth</name>
    <name type="synonym">Eumeta japonica</name>
    <dbReference type="NCBI Taxonomy" id="151549"/>
    <lineage>
        <taxon>Eukaryota</taxon>
        <taxon>Metazoa</taxon>
        <taxon>Ecdysozoa</taxon>
        <taxon>Arthropoda</taxon>
        <taxon>Hexapoda</taxon>
        <taxon>Insecta</taxon>
        <taxon>Pterygota</taxon>
        <taxon>Neoptera</taxon>
        <taxon>Endopterygota</taxon>
        <taxon>Lepidoptera</taxon>
        <taxon>Glossata</taxon>
        <taxon>Ditrysia</taxon>
        <taxon>Tineoidea</taxon>
        <taxon>Psychidae</taxon>
        <taxon>Oiketicinae</taxon>
        <taxon>Eumeta</taxon>
    </lineage>
</organism>
<sequence length="77" mass="8350">MPSNNMSEPNESCAPPDRGRNGSPNNVHYDYGSPSARTGRFCEGQMGSRVRLGVDGPRCPWTFAIPEESPVHCQSLG</sequence>